<dbReference type="AlphaFoldDB" id="A0A0G4FT56"/>
<gene>
    <name evidence="1" type="ORF">Vbra_2585</name>
</gene>
<sequence>MVGCSLLTLTQTGCGVPPGPAGIYGAAEGLSFLQVVGLSGYSAFTKVKTGQGLNSGPAGLLGAAEGLSYVAVVALVTVFALQAVGVVPNGGAACYEV</sequence>
<accession>A0A0G4FT56</accession>
<dbReference type="Proteomes" id="UP000041254">
    <property type="component" value="Unassembled WGS sequence"/>
</dbReference>
<reference evidence="1 2" key="1">
    <citation type="submission" date="2014-11" db="EMBL/GenBank/DDBJ databases">
        <authorList>
            <person name="Zhu J."/>
            <person name="Qi W."/>
            <person name="Song R."/>
        </authorList>
    </citation>
    <scope>NUCLEOTIDE SEQUENCE [LARGE SCALE GENOMIC DNA]</scope>
</reference>
<dbReference type="InParanoid" id="A0A0G4FT56"/>
<evidence type="ECO:0000313" key="2">
    <source>
        <dbReference type="Proteomes" id="UP000041254"/>
    </source>
</evidence>
<dbReference type="PANTHER" id="PTHR37231">
    <property type="entry name" value="EXPRESSED PROTEIN"/>
    <property type="match status" value="1"/>
</dbReference>
<dbReference type="VEuPathDB" id="CryptoDB:Vbra_2585"/>
<name>A0A0G4FT56_VITBC</name>
<dbReference type="OMA" id="PMEGAMC"/>
<evidence type="ECO:0000313" key="1">
    <source>
        <dbReference type="EMBL" id="CEM17868.1"/>
    </source>
</evidence>
<dbReference type="OrthoDB" id="2015857at2759"/>
<protein>
    <submittedName>
        <fullName evidence="1">Uncharacterized protein</fullName>
    </submittedName>
</protein>
<dbReference type="EMBL" id="CDMY01000498">
    <property type="protein sequence ID" value="CEM17868.1"/>
    <property type="molecule type" value="Genomic_DNA"/>
</dbReference>
<dbReference type="STRING" id="1169540.A0A0G4FT56"/>
<dbReference type="PANTHER" id="PTHR37231:SF2">
    <property type="entry name" value="EXPRESSED PROTEIN"/>
    <property type="match status" value="1"/>
</dbReference>
<organism evidence="1 2">
    <name type="scientific">Vitrella brassicaformis (strain CCMP3155)</name>
    <dbReference type="NCBI Taxonomy" id="1169540"/>
    <lineage>
        <taxon>Eukaryota</taxon>
        <taxon>Sar</taxon>
        <taxon>Alveolata</taxon>
        <taxon>Colpodellida</taxon>
        <taxon>Vitrellaceae</taxon>
        <taxon>Vitrella</taxon>
    </lineage>
</organism>
<keyword evidence="2" id="KW-1185">Reference proteome</keyword>
<proteinExistence type="predicted"/>